<keyword evidence="1" id="KW-0597">Phosphoprotein</keyword>
<dbReference type="InterPro" id="IPR001789">
    <property type="entry name" value="Sig_transdc_resp-reg_receiver"/>
</dbReference>
<accession>A0A344TFI6</accession>
<dbReference type="Pfam" id="PF00072">
    <property type="entry name" value="Response_reg"/>
    <property type="match status" value="1"/>
</dbReference>
<dbReference type="EMBL" id="CP030850">
    <property type="protein sequence ID" value="AXE17407.1"/>
    <property type="molecule type" value="Genomic_DNA"/>
</dbReference>
<proteinExistence type="predicted"/>
<feature type="modified residue" description="4-aspartylphosphate" evidence="1">
    <location>
        <position position="55"/>
    </location>
</feature>
<keyword evidence="4" id="KW-0238">DNA-binding</keyword>
<dbReference type="PANTHER" id="PTHR37299">
    <property type="entry name" value="TRANSCRIPTIONAL REGULATOR-RELATED"/>
    <property type="match status" value="1"/>
</dbReference>
<dbReference type="Pfam" id="PF04397">
    <property type="entry name" value="LytTR"/>
    <property type="match status" value="1"/>
</dbReference>
<dbReference type="OrthoDB" id="646623at2"/>
<dbReference type="KEGG" id="run:DR864_06510"/>
<evidence type="ECO:0000259" key="2">
    <source>
        <dbReference type="PROSITE" id="PS50110"/>
    </source>
</evidence>
<dbReference type="InterPro" id="IPR011006">
    <property type="entry name" value="CheY-like_superfamily"/>
</dbReference>
<evidence type="ECO:0000313" key="5">
    <source>
        <dbReference type="Proteomes" id="UP000251993"/>
    </source>
</evidence>
<feature type="domain" description="Response regulatory" evidence="2">
    <location>
        <begin position="2"/>
        <end position="115"/>
    </location>
</feature>
<dbReference type="PROSITE" id="PS50930">
    <property type="entry name" value="HTH_LYTTR"/>
    <property type="match status" value="1"/>
</dbReference>
<protein>
    <submittedName>
        <fullName evidence="4">DNA-binding response regulator</fullName>
    </submittedName>
</protein>
<evidence type="ECO:0000313" key="4">
    <source>
        <dbReference type="EMBL" id="AXE17407.1"/>
    </source>
</evidence>
<dbReference type="InterPro" id="IPR007492">
    <property type="entry name" value="LytTR_DNA-bd_dom"/>
</dbReference>
<dbReference type="RefSeq" id="WP_114066193.1">
    <property type="nucleotide sequence ID" value="NZ_CP030850.1"/>
</dbReference>
<dbReference type="Proteomes" id="UP000251993">
    <property type="component" value="Chromosome"/>
</dbReference>
<organism evidence="4 5">
    <name type="scientific">Runella rosea</name>
    <dbReference type="NCBI Taxonomy" id="2259595"/>
    <lineage>
        <taxon>Bacteria</taxon>
        <taxon>Pseudomonadati</taxon>
        <taxon>Bacteroidota</taxon>
        <taxon>Cytophagia</taxon>
        <taxon>Cytophagales</taxon>
        <taxon>Spirosomataceae</taxon>
        <taxon>Runella</taxon>
    </lineage>
</organism>
<dbReference type="GO" id="GO:0000156">
    <property type="term" value="F:phosphorelay response regulator activity"/>
    <property type="evidence" value="ECO:0007669"/>
    <property type="project" value="InterPro"/>
</dbReference>
<feature type="domain" description="HTH LytTR-type" evidence="3">
    <location>
        <begin position="144"/>
        <end position="251"/>
    </location>
</feature>
<evidence type="ECO:0000256" key="1">
    <source>
        <dbReference type="PROSITE-ProRule" id="PRU00169"/>
    </source>
</evidence>
<evidence type="ECO:0000259" key="3">
    <source>
        <dbReference type="PROSITE" id="PS50930"/>
    </source>
</evidence>
<sequence length="251" mass="28725">MNIVIVEDEKLSAEHLHLLLLKIDPTVQVIQYLDSVAATVKAFESGLQADLLFLDIHLADGNSFEIFSCIQPEIPIIFTTAYDNYAIQAFKQNSIDYLLKPISLKELTFAVEKFKKQRHSGNKHLLETITLAYQQFNNQYKTRFLVKSGQSITTIQADEIHHFETQDSISFLVTNAGGRYIIDYTLDQLEKILLPKDFFRINRKVILHIQAIEKASTYFNGRLSISAKLPEGDANIVSRERVADFKIWLDS</sequence>
<dbReference type="Gene3D" id="2.40.50.1020">
    <property type="entry name" value="LytTr DNA-binding domain"/>
    <property type="match status" value="1"/>
</dbReference>
<dbReference type="Gene3D" id="3.40.50.2300">
    <property type="match status" value="1"/>
</dbReference>
<dbReference type="PANTHER" id="PTHR37299:SF1">
    <property type="entry name" value="STAGE 0 SPORULATION PROTEIN A HOMOLOG"/>
    <property type="match status" value="1"/>
</dbReference>
<keyword evidence="5" id="KW-1185">Reference proteome</keyword>
<name>A0A344TFI6_9BACT</name>
<dbReference type="PROSITE" id="PS50110">
    <property type="entry name" value="RESPONSE_REGULATORY"/>
    <property type="match status" value="1"/>
</dbReference>
<dbReference type="SUPFAM" id="SSF52172">
    <property type="entry name" value="CheY-like"/>
    <property type="match status" value="1"/>
</dbReference>
<dbReference type="SMART" id="SM00448">
    <property type="entry name" value="REC"/>
    <property type="match status" value="1"/>
</dbReference>
<dbReference type="GO" id="GO:0003677">
    <property type="term" value="F:DNA binding"/>
    <property type="evidence" value="ECO:0007669"/>
    <property type="project" value="UniProtKB-KW"/>
</dbReference>
<dbReference type="InterPro" id="IPR046947">
    <property type="entry name" value="LytR-like"/>
</dbReference>
<reference evidence="4 5" key="1">
    <citation type="submission" date="2018-07" db="EMBL/GenBank/DDBJ databases">
        <title>Genome sequencing of Runella.</title>
        <authorList>
            <person name="Baek M.-G."/>
            <person name="Yi H."/>
        </authorList>
    </citation>
    <scope>NUCLEOTIDE SEQUENCE [LARGE SCALE GENOMIC DNA]</scope>
    <source>
        <strain evidence="4 5">HYN0085</strain>
    </source>
</reference>
<dbReference type="AlphaFoldDB" id="A0A344TFI6"/>
<dbReference type="SMART" id="SM00850">
    <property type="entry name" value="LytTR"/>
    <property type="match status" value="1"/>
</dbReference>
<gene>
    <name evidence="4" type="ORF">DR864_06510</name>
</gene>